<dbReference type="STRING" id="1325734.A0A428NT81"/>
<reference evidence="1 2" key="1">
    <citation type="submission" date="2017-06" db="EMBL/GenBank/DDBJ databases">
        <title>Comparative genomic analysis of Ambrosia Fusariam Clade fungi.</title>
        <authorList>
            <person name="Stajich J.E."/>
            <person name="Carrillo J."/>
            <person name="Kijimoto T."/>
            <person name="Eskalen A."/>
            <person name="O'Donnell K."/>
            <person name="Kasson M."/>
        </authorList>
    </citation>
    <scope>NUCLEOTIDE SEQUENCE [LARGE SCALE GENOMIC DNA]</scope>
    <source>
        <strain evidence="1 2">NRRL62584</strain>
    </source>
</reference>
<comment type="caution">
    <text evidence="1">The sequence shown here is derived from an EMBL/GenBank/DDBJ whole genome shotgun (WGS) entry which is preliminary data.</text>
</comment>
<sequence>MELLVAIVGVADVTARASTGLWKLCEQWRDAPKEIRLLRDDLVQANAFFAQIQKGLAAEQARGGQRIKMAYGVHPRVGAAPTGRQSFLEWATEVVVGDETETDFGAKKVLEDAYGTVTTDLQAMLESVDENILQAVDKVAHKNRDHFDTKLEASRIQVVDQVVTHQTPERLLRVVRHIPSDNSSRAQSIFRFVIQRDLNSLQ</sequence>
<keyword evidence="2" id="KW-1185">Reference proteome</keyword>
<accession>A0A428NT81</accession>
<dbReference type="AlphaFoldDB" id="A0A428NT81"/>
<evidence type="ECO:0000313" key="2">
    <source>
        <dbReference type="Proteomes" id="UP000288168"/>
    </source>
</evidence>
<protein>
    <submittedName>
        <fullName evidence="1">Uncharacterized protein</fullName>
    </submittedName>
</protein>
<dbReference type="EMBL" id="NKCI01000304">
    <property type="protein sequence ID" value="RSL44018.1"/>
    <property type="molecule type" value="Genomic_DNA"/>
</dbReference>
<dbReference type="Proteomes" id="UP000288168">
    <property type="component" value="Unassembled WGS sequence"/>
</dbReference>
<dbReference type="OrthoDB" id="4583136at2759"/>
<organism evidence="1 2">
    <name type="scientific">Fusarium duplospermum</name>
    <dbReference type="NCBI Taxonomy" id="1325734"/>
    <lineage>
        <taxon>Eukaryota</taxon>
        <taxon>Fungi</taxon>
        <taxon>Dikarya</taxon>
        <taxon>Ascomycota</taxon>
        <taxon>Pezizomycotina</taxon>
        <taxon>Sordariomycetes</taxon>
        <taxon>Hypocreomycetidae</taxon>
        <taxon>Hypocreales</taxon>
        <taxon>Nectriaceae</taxon>
        <taxon>Fusarium</taxon>
        <taxon>Fusarium solani species complex</taxon>
    </lineage>
</organism>
<gene>
    <name evidence="1" type="ORF">CEP54_014856</name>
</gene>
<evidence type="ECO:0000313" key="1">
    <source>
        <dbReference type="EMBL" id="RSL44018.1"/>
    </source>
</evidence>
<proteinExistence type="predicted"/>
<name>A0A428NT81_9HYPO</name>